<dbReference type="InterPro" id="IPR036397">
    <property type="entry name" value="RNaseH_sf"/>
</dbReference>
<keyword evidence="3" id="KW-1185">Reference proteome</keyword>
<dbReference type="AlphaFoldDB" id="A0A6G7VCR4"/>
<dbReference type="InterPro" id="IPR012337">
    <property type="entry name" value="RNaseH-like_sf"/>
</dbReference>
<dbReference type="SUPFAM" id="SSF53098">
    <property type="entry name" value="Ribonuclease H-like"/>
    <property type="match status" value="1"/>
</dbReference>
<dbReference type="Pfam" id="PF13333">
    <property type="entry name" value="rve_2"/>
    <property type="match status" value="1"/>
</dbReference>
<dbReference type="KEGG" id="cjap:GWK36_07225"/>
<dbReference type="InterPro" id="IPR050900">
    <property type="entry name" value="Transposase_IS3/IS150/IS904"/>
</dbReference>
<dbReference type="EMBL" id="CP048029">
    <property type="protein sequence ID" value="QIK37811.1"/>
    <property type="molecule type" value="Genomic_DNA"/>
</dbReference>
<evidence type="ECO:0000259" key="1">
    <source>
        <dbReference type="PROSITE" id="PS50994"/>
    </source>
</evidence>
<dbReference type="Gene3D" id="3.30.420.10">
    <property type="entry name" value="Ribonuclease H-like superfamily/Ribonuclease H"/>
    <property type="match status" value="1"/>
</dbReference>
<dbReference type="PANTHER" id="PTHR46889:SF4">
    <property type="entry name" value="TRANSPOSASE INSO FOR INSERTION SEQUENCE ELEMENT IS911B-RELATED"/>
    <property type="match status" value="1"/>
</dbReference>
<reference evidence="3" key="1">
    <citation type="submission" date="2020-01" db="EMBL/GenBank/DDBJ databases">
        <title>Caldichromatium gen. nov., sp. nov., a thermophilic purple sulfur bacterium member of the family Chromatiaceae isolated from Nakabusa hot spring, Japan.</title>
        <authorList>
            <person name="Saini M.K."/>
            <person name="Hanada S."/>
            <person name="Tank M."/>
        </authorList>
    </citation>
    <scope>NUCLEOTIDE SEQUENCE [LARGE SCALE GENOMIC DNA]</scope>
    <source>
        <strain evidence="3">No.7</strain>
    </source>
</reference>
<dbReference type="GO" id="GO:0015074">
    <property type="term" value="P:DNA integration"/>
    <property type="evidence" value="ECO:0007669"/>
    <property type="project" value="InterPro"/>
</dbReference>
<gene>
    <name evidence="2" type="ORF">GWK36_07225</name>
</gene>
<feature type="domain" description="Integrase catalytic" evidence="1">
    <location>
        <begin position="1"/>
        <end position="134"/>
    </location>
</feature>
<dbReference type="Proteomes" id="UP000502699">
    <property type="component" value="Chromosome"/>
</dbReference>
<dbReference type="Pfam" id="PF00665">
    <property type="entry name" value="rve"/>
    <property type="match status" value="1"/>
</dbReference>
<accession>A0A6G7VCR4</accession>
<dbReference type="InterPro" id="IPR001584">
    <property type="entry name" value="Integrase_cat-core"/>
</dbReference>
<dbReference type="GO" id="GO:0003676">
    <property type="term" value="F:nucleic acid binding"/>
    <property type="evidence" value="ECO:0007669"/>
    <property type="project" value="InterPro"/>
</dbReference>
<dbReference type="PANTHER" id="PTHR46889">
    <property type="entry name" value="TRANSPOSASE INSF FOR INSERTION SEQUENCE IS3B-RELATED"/>
    <property type="match status" value="1"/>
</dbReference>
<evidence type="ECO:0000313" key="3">
    <source>
        <dbReference type="Proteomes" id="UP000502699"/>
    </source>
</evidence>
<evidence type="ECO:0000313" key="2">
    <source>
        <dbReference type="EMBL" id="QIK37811.1"/>
    </source>
</evidence>
<name>A0A6G7VCR4_9GAMM</name>
<dbReference type="PROSITE" id="PS50994">
    <property type="entry name" value="INTEGRASE"/>
    <property type="match status" value="1"/>
</dbReference>
<protein>
    <submittedName>
        <fullName evidence="2">DDE-type integrase/transposase/recombinase</fullName>
    </submittedName>
</protein>
<proteinExistence type="predicted"/>
<organism evidence="2 3">
    <name type="scientific">Caldichromatium japonicum</name>
    <dbReference type="NCBI Taxonomy" id="2699430"/>
    <lineage>
        <taxon>Bacteria</taxon>
        <taxon>Pseudomonadati</taxon>
        <taxon>Pseudomonadota</taxon>
        <taxon>Gammaproteobacteria</taxon>
        <taxon>Chromatiales</taxon>
        <taxon>Chromatiaceae</taxon>
        <taxon>Caldichromatium</taxon>
    </lineage>
</organism>
<sequence>MQSRRNWGWSIKPQMTADIVIARLSIAWFRRKPAPRLIHHSDRGSQYTNHAFQAQLQEYGMICSLSRKGNCWDNASTESFLHSLQNERVHGRCYSTQAEVKADIFDDIKPFYNRRRKHSTRGYAFPRQFLEDWITAQHKQKLAA</sequence>